<dbReference type="EMBL" id="KN831967">
    <property type="protein sequence ID" value="KIO05310.1"/>
    <property type="molecule type" value="Genomic_DNA"/>
</dbReference>
<dbReference type="InParanoid" id="A0A0C3NWS8"/>
<dbReference type="OrthoDB" id="2804637at2759"/>
<feature type="compositionally biased region" description="Low complexity" evidence="1">
    <location>
        <begin position="276"/>
        <end position="299"/>
    </location>
</feature>
<dbReference type="Proteomes" id="UP000054217">
    <property type="component" value="Unassembled WGS sequence"/>
</dbReference>
<evidence type="ECO:0000313" key="2">
    <source>
        <dbReference type="EMBL" id="KIO05310.1"/>
    </source>
</evidence>
<feature type="compositionally biased region" description="Polar residues" evidence="1">
    <location>
        <begin position="690"/>
        <end position="700"/>
    </location>
</feature>
<dbReference type="AlphaFoldDB" id="A0A0C3NWS8"/>
<feature type="compositionally biased region" description="Basic and acidic residues" evidence="1">
    <location>
        <begin position="707"/>
        <end position="718"/>
    </location>
</feature>
<reference evidence="2 3" key="1">
    <citation type="submission" date="2014-04" db="EMBL/GenBank/DDBJ databases">
        <authorList>
            <consortium name="DOE Joint Genome Institute"/>
            <person name="Kuo A."/>
            <person name="Kohler A."/>
            <person name="Costa M.D."/>
            <person name="Nagy L.G."/>
            <person name="Floudas D."/>
            <person name="Copeland A."/>
            <person name="Barry K.W."/>
            <person name="Cichocki N."/>
            <person name="Veneault-Fourrey C."/>
            <person name="LaButti K."/>
            <person name="Lindquist E.A."/>
            <person name="Lipzen A."/>
            <person name="Lundell T."/>
            <person name="Morin E."/>
            <person name="Murat C."/>
            <person name="Sun H."/>
            <person name="Tunlid A."/>
            <person name="Henrissat B."/>
            <person name="Grigoriev I.V."/>
            <person name="Hibbett D.S."/>
            <person name="Martin F."/>
            <person name="Nordberg H.P."/>
            <person name="Cantor M.N."/>
            <person name="Hua S.X."/>
        </authorList>
    </citation>
    <scope>NUCLEOTIDE SEQUENCE [LARGE SCALE GENOMIC DNA]</scope>
    <source>
        <strain evidence="2 3">Marx 270</strain>
    </source>
</reference>
<feature type="compositionally biased region" description="Basic and acidic residues" evidence="1">
    <location>
        <begin position="772"/>
        <end position="781"/>
    </location>
</feature>
<evidence type="ECO:0000256" key="1">
    <source>
        <dbReference type="SAM" id="MobiDB-lite"/>
    </source>
</evidence>
<dbReference type="STRING" id="870435.A0A0C3NWS8"/>
<feature type="compositionally biased region" description="Acidic residues" evidence="1">
    <location>
        <begin position="523"/>
        <end position="536"/>
    </location>
</feature>
<sequence>MSNESPPPTKPKPGSLRDRIAAFENKNAPATSAPGPGAGVAAPVPRPKPGNLQWKPKPPSPPPAIPDQASKIAGVGGGMSASDAKESISRGGTLRERMAALQGKGGFGAPAPPPVKPVVVEKPKWKPPPVVSPPPVDDEGVPGRASSQSPPYRRSTSPPSDALTKTRSSPPPEGDRTSPDPEEEERQRRAAIAARMARLGGARIGMAPPIVAPKPVVRKPTAPAPEPKQEESNVEASEANLPSDVETLSRELVGSPSKEETTEESTPPVERRDSDQASIGSSSSNRTPAAMPVPAGPRRAAPPRRKTYKSASSTQLPEVPVPVSGSDLSVSEPTATASPPPLAEASNMESSQQLVVTPPVGALVAGEAHHEVGRVNQPADVFDDTLLSGEDGTGTVLVEPLETIVNEPEGDVDEEGYTQELQVRGQGSFVGSSSNMTADDEHGYVPSDQKPSSHVHVEIEPEQEKELEVEQGQDEDEEDDETRRKRVAARLAQMGAFNPLTGPPPIPRRTSIEEPHSEGNQFDVEEEVNVDTEEVGEYVPSPPTAAAPPAAHQVEEEFKHSHVTAEVEERNVEADIEKIEGEGEAVNAVHVERDDEHEVEFESTTTAGDRVTHRVLYHNTGIDDDDDEEGQQHVSLPPLGHEAGRLSLEERTAQALADQIFDDGYSNGADLGEPLASTAEAELGAEGQVPASQADINSRGSVPGTRPENKPALETRANDDDDGYVTGAGKGEDDDMAPPRITRPIPPPPVNFGTKPPLVSPSAPSRTALQSLKDDEQDRAVSPDIPPRPIPPPPVRSGMCYWVISYLIMPSCPL</sequence>
<proteinExistence type="predicted"/>
<feature type="region of interest" description="Disordered" evidence="1">
    <location>
        <begin position="663"/>
        <end position="794"/>
    </location>
</feature>
<evidence type="ECO:0000313" key="3">
    <source>
        <dbReference type="Proteomes" id="UP000054217"/>
    </source>
</evidence>
<feature type="compositionally biased region" description="Low complexity" evidence="1">
    <location>
        <begin position="142"/>
        <end position="160"/>
    </location>
</feature>
<feature type="region of interest" description="Disordered" evidence="1">
    <location>
        <begin position="1"/>
        <end position="353"/>
    </location>
</feature>
<protein>
    <submittedName>
        <fullName evidence="2">Uncharacterized protein</fullName>
    </submittedName>
</protein>
<feature type="compositionally biased region" description="Polar residues" evidence="1">
    <location>
        <begin position="326"/>
        <end position="337"/>
    </location>
</feature>
<feature type="region of interest" description="Disordered" evidence="1">
    <location>
        <begin position="426"/>
        <end position="552"/>
    </location>
</feature>
<gene>
    <name evidence="2" type="ORF">M404DRAFT_520503</name>
</gene>
<organism evidence="2 3">
    <name type="scientific">Pisolithus tinctorius Marx 270</name>
    <dbReference type="NCBI Taxonomy" id="870435"/>
    <lineage>
        <taxon>Eukaryota</taxon>
        <taxon>Fungi</taxon>
        <taxon>Dikarya</taxon>
        <taxon>Basidiomycota</taxon>
        <taxon>Agaricomycotina</taxon>
        <taxon>Agaricomycetes</taxon>
        <taxon>Agaricomycetidae</taxon>
        <taxon>Boletales</taxon>
        <taxon>Sclerodermatineae</taxon>
        <taxon>Pisolithaceae</taxon>
        <taxon>Pisolithus</taxon>
    </lineage>
</organism>
<feature type="region of interest" description="Disordered" evidence="1">
    <location>
        <begin position="619"/>
        <end position="641"/>
    </location>
</feature>
<reference evidence="3" key="2">
    <citation type="submission" date="2015-01" db="EMBL/GenBank/DDBJ databases">
        <title>Evolutionary Origins and Diversification of the Mycorrhizal Mutualists.</title>
        <authorList>
            <consortium name="DOE Joint Genome Institute"/>
            <consortium name="Mycorrhizal Genomics Consortium"/>
            <person name="Kohler A."/>
            <person name="Kuo A."/>
            <person name="Nagy L.G."/>
            <person name="Floudas D."/>
            <person name="Copeland A."/>
            <person name="Barry K.W."/>
            <person name="Cichocki N."/>
            <person name="Veneault-Fourrey C."/>
            <person name="LaButti K."/>
            <person name="Lindquist E.A."/>
            <person name="Lipzen A."/>
            <person name="Lundell T."/>
            <person name="Morin E."/>
            <person name="Murat C."/>
            <person name="Riley R."/>
            <person name="Ohm R."/>
            <person name="Sun H."/>
            <person name="Tunlid A."/>
            <person name="Henrissat B."/>
            <person name="Grigoriev I.V."/>
            <person name="Hibbett D.S."/>
            <person name="Martin F."/>
        </authorList>
    </citation>
    <scope>NUCLEOTIDE SEQUENCE [LARGE SCALE GENOMIC DNA]</scope>
    <source>
        <strain evidence="3">Marx 270</strain>
    </source>
</reference>
<feature type="compositionally biased region" description="Acidic residues" evidence="1">
    <location>
        <begin position="469"/>
        <end position="480"/>
    </location>
</feature>
<feature type="compositionally biased region" description="Pro residues" evidence="1">
    <location>
        <begin position="56"/>
        <end position="65"/>
    </location>
</feature>
<feature type="compositionally biased region" description="Pro residues" evidence="1">
    <location>
        <begin position="784"/>
        <end position="794"/>
    </location>
</feature>
<feature type="compositionally biased region" description="Pro residues" evidence="1">
    <location>
        <begin position="126"/>
        <end position="135"/>
    </location>
</feature>
<keyword evidence="3" id="KW-1185">Reference proteome</keyword>
<name>A0A0C3NWS8_PISTI</name>
<feature type="compositionally biased region" description="Basic and acidic residues" evidence="1">
    <location>
        <begin position="83"/>
        <end position="98"/>
    </location>
</feature>
<feature type="compositionally biased region" description="Low complexity" evidence="1">
    <location>
        <begin position="28"/>
        <end position="43"/>
    </location>
</feature>
<accession>A0A0C3NWS8</accession>
<feature type="compositionally biased region" description="Pro residues" evidence="1">
    <location>
        <begin position="1"/>
        <end position="11"/>
    </location>
</feature>
<dbReference type="HOGENOM" id="CLU_009931_0_0_1"/>
<feature type="compositionally biased region" description="Basic and acidic residues" evidence="1">
    <location>
        <begin position="455"/>
        <end position="468"/>
    </location>
</feature>
<feature type="compositionally biased region" description="Low complexity" evidence="1">
    <location>
        <begin position="190"/>
        <end position="207"/>
    </location>
</feature>